<feature type="signal peptide" evidence="2">
    <location>
        <begin position="1"/>
        <end position="27"/>
    </location>
</feature>
<evidence type="ECO:0000313" key="5">
    <source>
        <dbReference type="Proteomes" id="UP000627715"/>
    </source>
</evidence>
<keyword evidence="1" id="KW-0378">Hydrolase</keyword>
<name>A0A916VJP4_9GAMM</name>
<dbReference type="EMBL" id="BMIY01000010">
    <property type="protein sequence ID" value="GFZ80350.1"/>
    <property type="molecule type" value="Genomic_DNA"/>
</dbReference>
<evidence type="ECO:0000259" key="3">
    <source>
        <dbReference type="Pfam" id="PF08450"/>
    </source>
</evidence>
<dbReference type="OrthoDB" id="241638at2"/>
<dbReference type="Gene3D" id="2.120.10.30">
    <property type="entry name" value="TolB, C-terminal domain"/>
    <property type="match status" value="1"/>
</dbReference>
<dbReference type="SUPFAM" id="SSF63829">
    <property type="entry name" value="Calcium-dependent phosphotriesterase"/>
    <property type="match status" value="1"/>
</dbReference>
<organism evidence="4 5">
    <name type="scientific">Pseudohongiella nitratireducens</name>
    <dbReference type="NCBI Taxonomy" id="1768907"/>
    <lineage>
        <taxon>Bacteria</taxon>
        <taxon>Pseudomonadati</taxon>
        <taxon>Pseudomonadota</taxon>
        <taxon>Gammaproteobacteria</taxon>
        <taxon>Pseudomonadales</taxon>
        <taxon>Pseudohongiellaceae</taxon>
        <taxon>Pseudohongiella</taxon>
    </lineage>
</organism>
<dbReference type="InterPro" id="IPR011042">
    <property type="entry name" value="6-blade_b-propeller_TolB-like"/>
</dbReference>
<evidence type="ECO:0000313" key="4">
    <source>
        <dbReference type="EMBL" id="GFZ80350.1"/>
    </source>
</evidence>
<protein>
    <submittedName>
        <fullName evidence="4">Gluconolactonase</fullName>
    </submittedName>
</protein>
<dbReference type="PANTHER" id="PTHR47572">
    <property type="entry name" value="LIPOPROTEIN-RELATED"/>
    <property type="match status" value="1"/>
</dbReference>
<dbReference type="RefSeq" id="WP_068810146.1">
    <property type="nucleotide sequence ID" value="NZ_BMIY01000010.1"/>
</dbReference>
<feature type="chain" id="PRO_5036896947" evidence="2">
    <location>
        <begin position="28"/>
        <end position="296"/>
    </location>
</feature>
<evidence type="ECO:0000256" key="1">
    <source>
        <dbReference type="ARBA" id="ARBA00022801"/>
    </source>
</evidence>
<feature type="domain" description="SMP-30/Gluconolactonase/LRE-like region" evidence="3">
    <location>
        <begin position="46"/>
        <end position="281"/>
    </location>
</feature>
<proteinExistence type="predicted"/>
<comment type="caution">
    <text evidence="4">The sequence shown here is derived from an EMBL/GenBank/DDBJ whole genome shotgun (WGS) entry which is preliminary data.</text>
</comment>
<keyword evidence="5" id="KW-1185">Reference proteome</keyword>
<dbReference type="Pfam" id="PF08450">
    <property type="entry name" value="SGL"/>
    <property type="match status" value="1"/>
</dbReference>
<keyword evidence="2" id="KW-0732">Signal</keyword>
<reference evidence="4" key="2">
    <citation type="submission" date="2020-09" db="EMBL/GenBank/DDBJ databases">
        <authorList>
            <person name="Sun Q."/>
            <person name="Zhou Y."/>
        </authorList>
    </citation>
    <scope>NUCLEOTIDE SEQUENCE</scope>
    <source>
        <strain evidence="4">CGMCC 1.15425</strain>
    </source>
</reference>
<dbReference type="PANTHER" id="PTHR47572:SF4">
    <property type="entry name" value="LACTONASE DRP35"/>
    <property type="match status" value="1"/>
</dbReference>
<dbReference type="Proteomes" id="UP000627715">
    <property type="component" value="Unassembled WGS sequence"/>
</dbReference>
<dbReference type="InterPro" id="IPR051262">
    <property type="entry name" value="SMP-30/CGR1_Lactonase"/>
</dbReference>
<accession>A0A916VJP4</accession>
<dbReference type="InterPro" id="IPR013658">
    <property type="entry name" value="SGL"/>
</dbReference>
<dbReference type="AlphaFoldDB" id="A0A916VJP4"/>
<reference evidence="4" key="1">
    <citation type="journal article" date="2014" name="Int. J. Syst. Evol. Microbiol.">
        <title>Complete genome sequence of Corynebacterium casei LMG S-19264T (=DSM 44701T), isolated from a smear-ripened cheese.</title>
        <authorList>
            <consortium name="US DOE Joint Genome Institute (JGI-PGF)"/>
            <person name="Walter F."/>
            <person name="Albersmeier A."/>
            <person name="Kalinowski J."/>
            <person name="Ruckert C."/>
        </authorList>
    </citation>
    <scope>NUCLEOTIDE SEQUENCE</scope>
    <source>
        <strain evidence="4">CGMCC 1.15425</strain>
    </source>
</reference>
<sequence>MKHDFDKWKKIRFTALLGLLLANPLQAQDLIEQGAEVELLSDAFTFTEGPIADANGNVYFSDIPANRIHVWTLEGELETFRENSNSANGLFFDQDWRLHAAEGGGRITRMNDMAEVTVLSDSYDGAPYNSPNDLWIDGEGGIYFSDPRYGNESNLPQPGYYVYYLAPGAEQAQLIITDLERPNGIIGTRDGDTLYVADHGGNRTYAYDINAPGELGDRRVIANQGSDGVTLDENGNLYLTEGRNINIYSSLGQPLQSLTFPMAPANMTFGGPNRDILFVTARSHLYALEMNVRGMY</sequence>
<evidence type="ECO:0000256" key="2">
    <source>
        <dbReference type="SAM" id="SignalP"/>
    </source>
</evidence>
<dbReference type="GO" id="GO:0016787">
    <property type="term" value="F:hydrolase activity"/>
    <property type="evidence" value="ECO:0007669"/>
    <property type="project" value="UniProtKB-KW"/>
</dbReference>
<gene>
    <name evidence="4" type="ORF">GCM10011403_24500</name>
</gene>